<evidence type="ECO:0000259" key="12">
    <source>
        <dbReference type="PROSITE" id="PS50839"/>
    </source>
</evidence>
<dbReference type="InterPro" id="IPR042240">
    <property type="entry name" value="CHASE_sf"/>
</dbReference>
<sequence length="550" mass="59979">MTDVQKYNQRKTFAGVMGLTIVVAAVTWVYLNAERNDQAIRATQARADAFAKTLKADLTNRKEAAKRMASRIAFAGQLDTDAFLDDAQNHLDDMPGNLAMSWLDNNFIARSTAPITNTVANGRDISAVSPDRRRALFAGRDSKQTTMTDPVPLLNGDGIGFLVFEPVFNAGQFMGGIVSVFSVGTWLKELAPADVSTSLTLSGEQIFASPDFASNPATKIATASAQYLGNELNVALKPRAAFLQAQQTYTPEIGAMFAGILTLMGGLLLLSANGLRNARIASIRDQDELEYKNAQLRDEVLYRKSAEAAAKKADDAKSRFLAVMSHEIRTPLNAIMGMFELIERADIPERQKRQAVSGHRSAERLFAELTKVLDVSRLDAEVVNITPTKVRTNLAIEELRSQLSGFQARAGNNISTELTVDPAIPQSICIDLERVSQILTNLLDNAFKFTESGQVSMHIHIDKDSDGLIFDICDTGPGISKSHEAELFKRFYQIDNGVARRAEGSGLGLSISKEVAALLSGTLSVRPNSPKGSIFTLTLYDWRQVDAEIA</sequence>
<evidence type="ECO:0000256" key="9">
    <source>
        <dbReference type="ARBA" id="ARBA00023136"/>
    </source>
</evidence>
<evidence type="ECO:0000256" key="6">
    <source>
        <dbReference type="ARBA" id="ARBA00022692"/>
    </source>
</evidence>
<dbReference type="InterPro" id="IPR003594">
    <property type="entry name" value="HATPase_dom"/>
</dbReference>
<evidence type="ECO:0000256" key="5">
    <source>
        <dbReference type="ARBA" id="ARBA00022679"/>
    </source>
</evidence>
<dbReference type="InterPro" id="IPR005467">
    <property type="entry name" value="His_kinase_dom"/>
</dbReference>
<name>A0A0U1NIV6_9RHOB</name>
<dbReference type="Pfam" id="PF02518">
    <property type="entry name" value="HATPase_c"/>
    <property type="match status" value="1"/>
</dbReference>
<dbReference type="SMART" id="SM01079">
    <property type="entry name" value="CHASE"/>
    <property type="match status" value="1"/>
</dbReference>
<dbReference type="InterPro" id="IPR003661">
    <property type="entry name" value="HisK_dim/P_dom"/>
</dbReference>
<dbReference type="Gene3D" id="3.30.565.10">
    <property type="entry name" value="Histidine kinase-like ATPase, C-terminal domain"/>
    <property type="match status" value="1"/>
</dbReference>
<dbReference type="GO" id="GO:0016020">
    <property type="term" value="C:membrane"/>
    <property type="evidence" value="ECO:0007669"/>
    <property type="project" value="UniProtKB-SubCell"/>
</dbReference>
<dbReference type="Gene3D" id="3.30.450.350">
    <property type="entry name" value="CHASE domain"/>
    <property type="match status" value="1"/>
</dbReference>
<comment type="subcellular location">
    <subcellularLocation>
        <location evidence="2">Membrane</location>
    </subcellularLocation>
</comment>
<evidence type="ECO:0000313" key="14">
    <source>
        <dbReference type="Proteomes" id="UP000048949"/>
    </source>
</evidence>
<accession>A0A0U1NIV6</accession>
<evidence type="ECO:0000256" key="2">
    <source>
        <dbReference type="ARBA" id="ARBA00004370"/>
    </source>
</evidence>
<dbReference type="InterPro" id="IPR036097">
    <property type="entry name" value="HisK_dim/P_sf"/>
</dbReference>
<organism evidence="13 14">
    <name type="scientific">Nereida ignava</name>
    <dbReference type="NCBI Taxonomy" id="282199"/>
    <lineage>
        <taxon>Bacteria</taxon>
        <taxon>Pseudomonadati</taxon>
        <taxon>Pseudomonadota</taxon>
        <taxon>Alphaproteobacteria</taxon>
        <taxon>Rhodobacterales</taxon>
        <taxon>Roseobacteraceae</taxon>
        <taxon>Nereida</taxon>
    </lineage>
</organism>
<dbReference type="Proteomes" id="UP000048949">
    <property type="component" value="Unassembled WGS sequence"/>
</dbReference>
<feature type="domain" description="Histidine kinase" evidence="11">
    <location>
        <begin position="323"/>
        <end position="539"/>
    </location>
</feature>
<feature type="transmembrane region" description="Helical" evidence="10">
    <location>
        <begin position="12"/>
        <end position="31"/>
    </location>
</feature>
<dbReference type="PROSITE" id="PS50839">
    <property type="entry name" value="CHASE"/>
    <property type="match status" value="1"/>
</dbReference>
<dbReference type="PANTHER" id="PTHR43047">
    <property type="entry name" value="TWO-COMPONENT HISTIDINE PROTEIN KINASE"/>
    <property type="match status" value="1"/>
</dbReference>
<dbReference type="STRING" id="282199.GCA_001049735_00676"/>
<reference evidence="13 14" key="1">
    <citation type="submission" date="2015-04" db="EMBL/GenBank/DDBJ databases">
        <authorList>
            <person name="Syromyatnikov M.Y."/>
            <person name="Popov V.N."/>
        </authorList>
    </citation>
    <scope>NUCLEOTIDE SEQUENCE [LARGE SCALE GENOMIC DNA]</scope>
    <source>
        <strain evidence="13 14">CECT 5292</strain>
    </source>
</reference>
<evidence type="ECO:0000256" key="1">
    <source>
        <dbReference type="ARBA" id="ARBA00000085"/>
    </source>
</evidence>
<keyword evidence="9 10" id="KW-0472">Membrane</keyword>
<dbReference type="InterPro" id="IPR004358">
    <property type="entry name" value="Sig_transdc_His_kin-like_C"/>
</dbReference>
<dbReference type="RefSeq" id="WP_048597973.1">
    <property type="nucleotide sequence ID" value="NZ_CVPC01000003.1"/>
</dbReference>
<feature type="domain" description="CHASE" evidence="12">
    <location>
        <begin position="114"/>
        <end position="190"/>
    </location>
</feature>
<evidence type="ECO:0000313" key="13">
    <source>
        <dbReference type="EMBL" id="CRK74641.1"/>
    </source>
</evidence>
<dbReference type="EMBL" id="CVQV01000003">
    <property type="protein sequence ID" value="CRK74641.1"/>
    <property type="molecule type" value="Genomic_DNA"/>
</dbReference>
<keyword evidence="6 10" id="KW-0812">Transmembrane</keyword>
<evidence type="ECO:0000256" key="7">
    <source>
        <dbReference type="ARBA" id="ARBA00022777"/>
    </source>
</evidence>
<dbReference type="GO" id="GO:0000155">
    <property type="term" value="F:phosphorelay sensor kinase activity"/>
    <property type="evidence" value="ECO:0007669"/>
    <property type="project" value="InterPro"/>
</dbReference>
<dbReference type="SMART" id="SM00387">
    <property type="entry name" value="HATPase_c"/>
    <property type="match status" value="1"/>
</dbReference>
<keyword evidence="4" id="KW-0597">Phosphoprotein</keyword>
<gene>
    <name evidence="13" type="primary">rcsC</name>
    <name evidence="13" type="ORF">NIG5292_00676</name>
</gene>
<keyword evidence="8 10" id="KW-1133">Transmembrane helix</keyword>
<dbReference type="InterPro" id="IPR006189">
    <property type="entry name" value="CHASE_dom"/>
</dbReference>
<dbReference type="SMART" id="SM00388">
    <property type="entry name" value="HisKA"/>
    <property type="match status" value="1"/>
</dbReference>
<protein>
    <recommendedName>
        <fullName evidence="3">histidine kinase</fullName>
        <ecNumber evidence="3">2.7.13.3</ecNumber>
    </recommendedName>
</protein>
<keyword evidence="14" id="KW-1185">Reference proteome</keyword>
<dbReference type="AlphaFoldDB" id="A0A0U1NIV6"/>
<keyword evidence="5 13" id="KW-0808">Transferase</keyword>
<comment type="catalytic activity">
    <reaction evidence="1">
        <text>ATP + protein L-histidine = ADP + protein N-phospho-L-histidine.</text>
        <dbReference type="EC" id="2.7.13.3"/>
    </reaction>
</comment>
<evidence type="ECO:0000256" key="4">
    <source>
        <dbReference type="ARBA" id="ARBA00022553"/>
    </source>
</evidence>
<dbReference type="PRINTS" id="PR00344">
    <property type="entry name" value="BCTRLSENSOR"/>
</dbReference>
<feature type="transmembrane region" description="Helical" evidence="10">
    <location>
        <begin position="253"/>
        <end position="275"/>
    </location>
</feature>
<dbReference type="InterPro" id="IPR036890">
    <property type="entry name" value="HATPase_C_sf"/>
</dbReference>
<evidence type="ECO:0000259" key="11">
    <source>
        <dbReference type="PROSITE" id="PS50109"/>
    </source>
</evidence>
<dbReference type="CDD" id="cd00082">
    <property type="entry name" value="HisKA"/>
    <property type="match status" value="1"/>
</dbReference>
<dbReference type="PROSITE" id="PS50109">
    <property type="entry name" value="HIS_KIN"/>
    <property type="match status" value="1"/>
</dbReference>
<dbReference type="SUPFAM" id="SSF47384">
    <property type="entry name" value="Homodimeric domain of signal transducing histidine kinase"/>
    <property type="match status" value="1"/>
</dbReference>
<dbReference type="Gene3D" id="1.10.287.130">
    <property type="match status" value="1"/>
</dbReference>
<dbReference type="SUPFAM" id="SSF55874">
    <property type="entry name" value="ATPase domain of HSP90 chaperone/DNA topoisomerase II/histidine kinase"/>
    <property type="match status" value="1"/>
</dbReference>
<dbReference type="OrthoDB" id="7179697at2"/>
<dbReference type="CDD" id="cd16922">
    <property type="entry name" value="HATPase_EvgS-ArcB-TorS-like"/>
    <property type="match status" value="1"/>
</dbReference>
<dbReference type="EC" id="2.7.13.3" evidence="3"/>
<evidence type="ECO:0000256" key="10">
    <source>
        <dbReference type="SAM" id="Phobius"/>
    </source>
</evidence>
<evidence type="ECO:0000256" key="8">
    <source>
        <dbReference type="ARBA" id="ARBA00022989"/>
    </source>
</evidence>
<keyword evidence="7 13" id="KW-0418">Kinase</keyword>
<proteinExistence type="predicted"/>
<dbReference type="Pfam" id="PF00512">
    <property type="entry name" value="HisKA"/>
    <property type="match status" value="1"/>
</dbReference>
<dbReference type="Pfam" id="PF03924">
    <property type="entry name" value="CHASE"/>
    <property type="match status" value="1"/>
</dbReference>
<evidence type="ECO:0000256" key="3">
    <source>
        <dbReference type="ARBA" id="ARBA00012438"/>
    </source>
</evidence>